<evidence type="ECO:0000313" key="2">
    <source>
        <dbReference type="Proteomes" id="UP000271889"/>
    </source>
</evidence>
<dbReference type="GO" id="GO:0016491">
    <property type="term" value="F:oxidoreductase activity"/>
    <property type="evidence" value="ECO:0007669"/>
    <property type="project" value="InterPro"/>
</dbReference>
<proteinExistence type="predicted"/>
<dbReference type="InterPro" id="IPR017938">
    <property type="entry name" value="Riboflavin_synthase-like_b-brl"/>
</dbReference>
<evidence type="ECO:0000313" key="1">
    <source>
        <dbReference type="EMBL" id="VDK81385.1"/>
    </source>
</evidence>
<dbReference type="Gene3D" id="1.20.990.10">
    <property type="entry name" value="NADPH-cytochrome p450 Reductase, Chain A, domain 3"/>
    <property type="match status" value="1"/>
</dbReference>
<dbReference type="EMBL" id="UYRV01027721">
    <property type="protein sequence ID" value="VDK81385.1"/>
    <property type="molecule type" value="Genomic_DNA"/>
</dbReference>
<dbReference type="SUPFAM" id="SSF63380">
    <property type="entry name" value="Riboflavin synthase domain-like"/>
    <property type="match status" value="1"/>
</dbReference>
<organism evidence="1 2">
    <name type="scientific">Cylicostephanus goldi</name>
    <name type="common">Nematode worm</name>
    <dbReference type="NCBI Taxonomy" id="71465"/>
    <lineage>
        <taxon>Eukaryota</taxon>
        <taxon>Metazoa</taxon>
        <taxon>Ecdysozoa</taxon>
        <taxon>Nematoda</taxon>
        <taxon>Chromadorea</taxon>
        <taxon>Rhabditida</taxon>
        <taxon>Rhabditina</taxon>
        <taxon>Rhabditomorpha</taxon>
        <taxon>Strongyloidea</taxon>
        <taxon>Strongylidae</taxon>
        <taxon>Cylicostephanus</taxon>
    </lineage>
</organism>
<name>A0A3P6TK82_CYLGO</name>
<reference evidence="1 2" key="1">
    <citation type="submission" date="2018-11" db="EMBL/GenBank/DDBJ databases">
        <authorList>
            <consortium name="Pathogen Informatics"/>
        </authorList>
    </citation>
    <scope>NUCLEOTIDE SEQUENCE [LARGE SCALE GENOMIC DNA]</scope>
</reference>
<evidence type="ECO:0008006" key="3">
    <source>
        <dbReference type="Google" id="ProtNLM"/>
    </source>
</evidence>
<protein>
    <recommendedName>
        <fullName evidence="3">Sulfite reductase [NADPH] flavoprotein alpha-component-like FAD-binding domain-containing protein</fullName>
    </recommendedName>
</protein>
<dbReference type="InterPro" id="IPR023173">
    <property type="entry name" value="NADPH_Cyt_P450_Rdtase_alpha"/>
</dbReference>
<dbReference type="OrthoDB" id="1856718at2759"/>
<dbReference type="Gene3D" id="2.40.30.10">
    <property type="entry name" value="Translation factors"/>
    <property type="match status" value="1"/>
</dbReference>
<sequence>MVDNTRSLSLIEEPLEPMLKANPYNYPEVSLIRGNDAALRVPVPPQEYLVTSVTHERLKSDHRLPWQNEAKMVGVASAPYDVTVIGTAILTDFDVKKPKHELVIDLGVHYDTLPYEPGDAFYFVFPNPAAEVNFILHRMGVLPIADQLCTVSLIPSTKKLNPTLPPHILPKSSLRHLFTHCLDIRRTPGRVSCY</sequence>
<dbReference type="AlphaFoldDB" id="A0A3P6TK82"/>
<gene>
    <name evidence="1" type="ORF">CGOC_LOCUS7823</name>
</gene>
<dbReference type="Proteomes" id="UP000271889">
    <property type="component" value="Unassembled WGS sequence"/>
</dbReference>
<keyword evidence="2" id="KW-1185">Reference proteome</keyword>
<accession>A0A3P6TK82</accession>